<dbReference type="InterPro" id="IPR002502">
    <property type="entry name" value="Amidase_domain"/>
</dbReference>
<dbReference type="EC" id="3.5.1.28" evidence="2"/>
<keyword evidence="7" id="KW-1185">Reference proteome</keyword>
<organism evidence="6 7">
    <name type="scientific">Drancourtella massiliensis</name>
    <dbReference type="NCBI Taxonomy" id="1632013"/>
    <lineage>
        <taxon>Bacteria</taxon>
        <taxon>Bacillati</taxon>
        <taxon>Bacillota</taxon>
        <taxon>Clostridia</taxon>
        <taxon>Eubacteriales</taxon>
        <taxon>Oscillospiraceae</taxon>
        <taxon>Drancourtella</taxon>
    </lineage>
</organism>
<dbReference type="CDD" id="cd06583">
    <property type="entry name" value="PGRP"/>
    <property type="match status" value="1"/>
</dbReference>
<dbReference type="SUPFAM" id="SSF55846">
    <property type="entry name" value="N-acetylmuramoyl-L-alanine amidase-like"/>
    <property type="match status" value="1"/>
</dbReference>
<evidence type="ECO:0000256" key="3">
    <source>
        <dbReference type="ARBA" id="ARBA00022801"/>
    </source>
</evidence>
<feature type="domain" description="N-acetylmuramoyl-L-alanine amidase" evidence="5">
    <location>
        <begin position="50"/>
        <end position="190"/>
    </location>
</feature>
<dbReference type="InterPro" id="IPR036505">
    <property type="entry name" value="Amidase/PGRP_sf"/>
</dbReference>
<proteinExistence type="predicted"/>
<evidence type="ECO:0000313" key="7">
    <source>
        <dbReference type="Proteomes" id="UP000775686"/>
    </source>
</evidence>
<dbReference type="InterPro" id="IPR051206">
    <property type="entry name" value="NAMLAA_amidase_2"/>
</dbReference>
<dbReference type="Gene3D" id="3.40.80.10">
    <property type="entry name" value="Peptidoglycan recognition protein-like"/>
    <property type="match status" value="1"/>
</dbReference>
<evidence type="ECO:0000313" key="6">
    <source>
        <dbReference type="EMBL" id="MBM6743038.1"/>
    </source>
</evidence>
<dbReference type="EMBL" id="JACJKH010000002">
    <property type="protein sequence ID" value="MBM6743038.1"/>
    <property type="molecule type" value="Genomic_DNA"/>
</dbReference>
<accession>A0ABS2EDH8</accession>
<dbReference type="Pfam" id="PF01510">
    <property type="entry name" value="Amidase_2"/>
    <property type="match status" value="1"/>
</dbReference>
<comment type="catalytic activity">
    <reaction evidence="1">
        <text>Hydrolyzes the link between N-acetylmuramoyl residues and L-amino acid residues in certain cell-wall glycopeptides.</text>
        <dbReference type="EC" id="3.5.1.28"/>
    </reaction>
</comment>
<dbReference type="PANTHER" id="PTHR30417:SF1">
    <property type="entry name" value="N-ACETYLMURAMOYL-L-ALANINE AMIDASE AMID"/>
    <property type="match status" value="1"/>
</dbReference>
<dbReference type="SMART" id="SM00644">
    <property type="entry name" value="Ami_2"/>
    <property type="match status" value="1"/>
</dbReference>
<evidence type="ECO:0000256" key="2">
    <source>
        <dbReference type="ARBA" id="ARBA00011901"/>
    </source>
</evidence>
<evidence type="ECO:0000256" key="4">
    <source>
        <dbReference type="ARBA" id="ARBA00023316"/>
    </source>
</evidence>
<reference evidence="6 7" key="1">
    <citation type="journal article" date="2021" name="Sci. Rep.">
        <title>The distribution of antibiotic resistance genes in chicken gut microbiota commensals.</title>
        <authorList>
            <person name="Juricova H."/>
            <person name="Matiasovicova J."/>
            <person name="Kubasova T."/>
            <person name="Cejkova D."/>
            <person name="Rychlik I."/>
        </authorList>
    </citation>
    <scope>NUCLEOTIDE SEQUENCE [LARGE SCALE GENOMIC DNA]</scope>
    <source>
        <strain evidence="6 7">An770</strain>
    </source>
</reference>
<dbReference type="PANTHER" id="PTHR30417">
    <property type="entry name" value="N-ACETYLMURAMOYL-L-ALANINE AMIDASE AMID"/>
    <property type="match status" value="1"/>
</dbReference>
<evidence type="ECO:0000259" key="5">
    <source>
        <dbReference type="SMART" id="SM00644"/>
    </source>
</evidence>
<comment type="caution">
    <text evidence="6">The sequence shown here is derived from an EMBL/GenBank/DDBJ whole genome shotgun (WGS) entry which is preliminary data.</text>
</comment>
<keyword evidence="3" id="KW-0378">Hydrolase</keyword>
<dbReference type="Proteomes" id="UP000775686">
    <property type="component" value="Unassembled WGS sequence"/>
</dbReference>
<dbReference type="RefSeq" id="WP_204863596.1">
    <property type="nucleotide sequence ID" value="NZ_JACJKH010000002.1"/>
</dbReference>
<protein>
    <recommendedName>
        <fullName evidence="2">N-acetylmuramoyl-L-alanine amidase</fullName>
        <ecNumber evidence="2">3.5.1.28</ecNumber>
    </recommendedName>
</protein>
<name>A0ABS2EDH8_9FIRM</name>
<sequence>MILILLAVVLGGMKLTGAGPIFNGYRELEGEAVDAYRPDMEVELLTPNPYSRPETGTSRIRNIVIHYTANPGATAQQNRDYFEGLKDTHLTQASSHFIVGLEGEIVQCIPTWEVAYASNSRNGDTVSIECCHPDETGAFNQATYDSMVELSAWLCLKFGLTENDLIRHYDITGKICPKYFVDYPEKWDEFCGDARKMLEKMQ</sequence>
<gene>
    <name evidence="6" type="ORF">H6A32_01720</name>
</gene>
<keyword evidence="4" id="KW-0961">Cell wall biogenesis/degradation</keyword>
<evidence type="ECO:0000256" key="1">
    <source>
        <dbReference type="ARBA" id="ARBA00001561"/>
    </source>
</evidence>